<dbReference type="AlphaFoldDB" id="A0A0D3FRW2"/>
<organism evidence="2">
    <name type="scientific">Oryza barthii</name>
    <dbReference type="NCBI Taxonomy" id="65489"/>
    <lineage>
        <taxon>Eukaryota</taxon>
        <taxon>Viridiplantae</taxon>
        <taxon>Streptophyta</taxon>
        <taxon>Embryophyta</taxon>
        <taxon>Tracheophyta</taxon>
        <taxon>Spermatophyta</taxon>
        <taxon>Magnoliopsida</taxon>
        <taxon>Liliopsida</taxon>
        <taxon>Poales</taxon>
        <taxon>Poaceae</taxon>
        <taxon>BOP clade</taxon>
        <taxon>Oryzoideae</taxon>
        <taxon>Oryzeae</taxon>
        <taxon>Oryzinae</taxon>
        <taxon>Oryza</taxon>
    </lineage>
</organism>
<evidence type="ECO:0000313" key="3">
    <source>
        <dbReference type="Proteomes" id="UP000026960"/>
    </source>
</evidence>
<feature type="chain" id="PRO_5002261874" description="Legume lectin domain-containing protein" evidence="1">
    <location>
        <begin position="20"/>
        <end position="79"/>
    </location>
</feature>
<evidence type="ECO:0000313" key="2">
    <source>
        <dbReference type="EnsemblPlants" id="OBART04G00430.1"/>
    </source>
</evidence>
<dbReference type="PaxDb" id="65489-OBART04G00430.1"/>
<feature type="signal peptide" evidence="1">
    <location>
        <begin position="1"/>
        <end position="19"/>
    </location>
</feature>
<dbReference type="EnsemblPlants" id="OBART04G00430.1">
    <property type="protein sequence ID" value="OBART04G00430.1"/>
    <property type="gene ID" value="OBART04G00430"/>
</dbReference>
<reference evidence="2" key="1">
    <citation type="journal article" date="2009" name="Rice">
        <title>De Novo Next Generation Sequencing of Plant Genomes.</title>
        <authorList>
            <person name="Rounsley S."/>
            <person name="Marri P.R."/>
            <person name="Yu Y."/>
            <person name="He R."/>
            <person name="Sisneros N."/>
            <person name="Goicoechea J.L."/>
            <person name="Lee S.J."/>
            <person name="Angelova A."/>
            <person name="Kudrna D."/>
            <person name="Luo M."/>
            <person name="Affourtit J."/>
            <person name="Desany B."/>
            <person name="Knight J."/>
            <person name="Niazi F."/>
            <person name="Egholm M."/>
            <person name="Wing R.A."/>
        </authorList>
    </citation>
    <scope>NUCLEOTIDE SEQUENCE [LARGE SCALE GENOMIC DNA]</scope>
    <source>
        <strain evidence="2">cv. IRGC 105608</strain>
    </source>
</reference>
<proteinExistence type="predicted"/>
<dbReference type="HOGENOM" id="CLU_2610100_0_0_1"/>
<name>A0A0D3FRW2_9ORYZ</name>
<sequence>MELLLLVLLLAVSGSPAMADVVSYSFAAVGGGRAASNGLVVATNSSILSPATFLFDAQLFPEKYQMRVVSAAVDALRVN</sequence>
<reference evidence="2" key="2">
    <citation type="submission" date="2015-03" db="UniProtKB">
        <authorList>
            <consortium name="EnsemblPlants"/>
        </authorList>
    </citation>
    <scope>IDENTIFICATION</scope>
</reference>
<dbReference type="Proteomes" id="UP000026960">
    <property type="component" value="Chromosome 4"/>
</dbReference>
<protein>
    <recommendedName>
        <fullName evidence="4">Legume lectin domain-containing protein</fullName>
    </recommendedName>
</protein>
<evidence type="ECO:0000256" key="1">
    <source>
        <dbReference type="SAM" id="SignalP"/>
    </source>
</evidence>
<keyword evidence="1" id="KW-0732">Signal</keyword>
<evidence type="ECO:0008006" key="4">
    <source>
        <dbReference type="Google" id="ProtNLM"/>
    </source>
</evidence>
<dbReference type="Gramene" id="OBART04G00430.1">
    <property type="protein sequence ID" value="OBART04G00430.1"/>
    <property type="gene ID" value="OBART04G00430"/>
</dbReference>
<keyword evidence="3" id="KW-1185">Reference proteome</keyword>
<accession>A0A0D3FRW2</accession>